<dbReference type="Gene3D" id="4.10.60.10">
    <property type="entry name" value="Zinc finger, CCHC-type"/>
    <property type="match status" value="1"/>
</dbReference>
<dbReference type="InterPro" id="IPR054722">
    <property type="entry name" value="PolX-like_BBD"/>
</dbReference>
<feature type="compositionally biased region" description="Polar residues" evidence="6">
    <location>
        <begin position="117"/>
        <end position="130"/>
    </location>
</feature>
<keyword evidence="5" id="KW-0862">Zinc</keyword>
<organism evidence="9">
    <name type="scientific">Fagus sylvatica</name>
    <name type="common">Beechnut</name>
    <dbReference type="NCBI Taxonomy" id="28930"/>
    <lineage>
        <taxon>Eukaryota</taxon>
        <taxon>Viridiplantae</taxon>
        <taxon>Streptophyta</taxon>
        <taxon>Embryophyta</taxon>
        <taxon>Tracheophyta</taxon>
        <taxon>Spermatophyta</taxon>
        <taxon>Magnoliopsida</taxon>
        <taxon>eudicotyledons</taxon>
        <taxon>Gunneridae</taxon>
        <taxon>Pentapetalae</taxon>
        <taxon>rosids</taxon>
        <taxon>fabids</taxon>
        <taxon>Fagales</taxon>
        <taxon>Fagaceae</taxon>
        <taxon>Fagus</taxon>
    </lineage>
</organism>
<feature type="compositionally biased region" description="Basic and acidic residues" evidence="6">
    <location>
        <begin position="825"/>
        <end position="837"/>
    </location>
</feature>
<dbReference type="GO" id="GO:0008270">
    <property type="term" value="F:zinc ion binding"/>
    <property type="evidence" value="ECO:0007669"/>
    <property type="project" value="UniProtKB-KW"/>
</dbReference>
<dbReference type="InterPro" id="IPR043502">
    <property type="entry name" value="DNA/RNA_pol_sf"/>
</dbReference>
<dbReference type="Gene3D" id="3.30.420.10">
    <property type="entry name" value="Ribonuclease H-like superfamily/Ribonuclease H"/>
    <property type="match status" value="1"/>
</dbReference>
<proteinExistence type="predicted"/>
<evidence type="ECO:0000259" key="8">
    <source>
        <dbReference type="PROSITE" id="PS50994"/>
    </source>
</evidence>
<evidence type="ECO:0000256" key="1">
    <source>
        <dbReference type="ARBA" id="ARBA00022670"/>
    </source>
</evidence>
<keyword evidence="5" id="KW-0863">Zinc-finger</keyword>
<dbReference type="InterPro" id="IPR013103">
    <property type="entry name" value="RVT_2"/>
</dbReference>
<protein>
    <recommendedName>
        <fullName evidence="10">Integrase catalytic domain-containing protein</fullName>
    </recommendedName>
</protein>
<dbReference type="Pfam" id="PF25597">
    <property type="entry name" value="SH3_retrovirus"/>
    <property type="match status" value="1"/>
</dbReference>
<accession>A0A2N9HWY7</accession>
<dbReference type="InterPro" id="IPR039537">
    <property type="entry name" value="Retrotran_Ty1/copia-like"/>
</dbReference>
<dbReference type="EMBL" id="OIVN01004312">
    <property type="protein sequence ID" value="SPD16615.1"/>
    <property type="molecule type" value="Genomic_DNA"/>
</dbReference>
<evidence type="ECO:0000256" key="4">
    <source>
        <dbReference type="ARBA" id="ARBA00022801"/>
    </source>
</evidence>
<feature type="region of interest" description="Disordered" evidence="6">
    <location>
        <begin position="111"/>
        <end position="132"/>
    </location>
</feature>
<dbReference type="Pfam" id="PF22936">
    <property type="entry name" value="Pol_BBD"/>
    <property type="match status" value="1"/>
</dbReference>
<dbReference type="InterPro" id="IPR001584">
    <property type="entry name" value="Integrase_cat-core"/>
</dbReference>
<dbReference type="SMART" id="SM00343">
    <property type="entry name" value="ZnF_C2HC"/>
    <property type="match status" value="1"/>
</dbReference>
<evidence type="ECO:0000256" key="5">
    <source>
        <dbReference type="PROSITE-ProRule" id="PRU00047"/>
    </source>
</evidence>
<dbReference type="GO" id="GO:0006508">
    <property type="term" value="P:proteolysis"/>
    <property type="evidence" value="ECO:0007669"/>
    <property type="project" value="UniProtKB-KW"/>
</dbReference>
<dbReference type="PANTHER" id="PTHR42648">
    <property type="entry name" value="TRANSPOSASE, PUTATIVE-RELATED"/>
    <property type="match status" value="1"/>
</dbReference>
<evidence type="ECO:0000259" key="7">
    <source>
        <dbReference type="PROSITE" id="PS50158"/>
    </source>
</evidence>
<reference evidence="9" key="1">
    <citation type="submission" date="2018-02" db="EMBL/GenBank/DDBJ databases">
        <authorList>
            <person name="Cohen D.B."/>
            <person name="Kent A.D."/>
        </authorList>
    </citation>
    <scope>NUCLEOTIDE SEQUENCE</scope>
</reference>
<dbReference type="Pfam" id="PF07727">
    <property type="entry name" value="RVT_2"/>
    <property type="match status" value="1"/>
</dbReference>
<dbReference type="SUPFAM" id="SSF57756">
    <property type="entry name" value="Retrovirus zinc finger-like domains"/>
    <property type="match status" value="1"/>
</dbReference>
<keyword evidence="4" id="KW-0378">Hydrolase</keyword>
<dbReference type="InterPro" id="IPR057670">
    <property type="entry name" value="SH3_retrovirus"/>
</dbReference>
<dbReference type="PANTHER" id="PTHR42648:SF27">
    <property type="entry name" value="RNA-DIRECTED DNA POLYMERASE"/>
    <property type="match status" value="1"/>
</dbReference>
<name>A0A2N9HWY7_FAGSY</name>
<dbReference type="Pfam" id="PF14223">
    <property type="entry name" value="Retrotran_gag_2"/>
    <property type="match status" value="1"/>
</dbReference>
<feature type="region of interest" description="Disordered" evidence="6">
    <location>
        <begin position="240"/>
        <end position="259"/>
    </location>
</feature>
<dbReference type="SUPFAM" id="SSF56672">
    <property type="entry name" value="DNA/RNA polymerases"/>
    <property type="match status" value="1"/>
</dbReference>
<keyword evidence="2" id="KW-0479">Metal-binding</keyword>
<feature type="domain" description="Integrase catalytic" evidence="8">
    <location>
        <begin position="569"/>
        <end position="736"/>
    </location>
</feature>
<dbReference type="Pfam" id="PF00098">
    <property type="entry name" value="zf-CCHC"/>
    <property type="match status" value="1"/>
</dbReference>
<dbReference type="SUPFAM" id="SSF53098">
    <property type="entry name" value="Ribonuclease H-like"/>
    <property type="match status" value="1"/>
</dbReference>
<dbReference type="InterPro" id="IPR012337">
    <property type="entry name" value="RNaseH-like_sf"/>
</dbReference>
<feature type="region of interest" description="Disordered" evidence="6">
    <location>
        <begin position="825"/>
        <end position="863"/>
    </location>
</feature>
<dbReference type="InterPro" id="IPR001878">
    <property type="entry name" value="Znf_CCHC"/>
</dbReference>
<evidence type="ECO:0000256" key="3">
    <source>
        <dbReference type="ARBA" id="ARBA00022750"/>
    </source>
</evidence>
<dbReference type="GO" id="GO:0004190">
    <property type="term" value="F:aspartic-type endopeptidase activity"/>
    <property type="evidence" value="ECO:0007669"/>
    <property type="project" value="UniProtKB-KW"/>
</dbReference>
<gene>
    <name evidence="9" type="ORF">FSB_LOCUS44497</name>
</gene>
<feature type="domain" description="CCHC-type" evidence="7">
    <location>
        <begin position="456"/>
        <end position="470"/>
    </location>
</feature>
<evidence type="ECO:0000256" key="6">
    <source>
        <dbReference type="SAM" id="MobiDB-lite"/>
    </source>
</evidence>
<keyword evidence="3" id="KW-0064">Aspartyl protease</keyword>
<evidence type="ECO:0000313" key="9">
    <source>
        <dbReference type="EMBL" id="SPD16615.1"/>
    </source>
</evidence>
<keyword evidence="1" id="KW-0645">Protease</keyword>
<evidence type="ECO:0000256" key="2">
    <source>
        <dbReference type="ARBA" id="ARBA00022723"/>
    </source>
</evidence>
<dbReference type="GO" id="GO:0015074">
    <property type="term" value="P:DNA integration"/>
    <property type="evidence" value="ECO:0007669"/>
    <property type="project" value="InterPro"/>
</dbReference>
<dbReference type="GO" id="GO:0003676">
    <property type="term" value="F:nucleic acid binding"/>
    <property type="evidence" value="ECO:0007669"/>
    <property type="project" value="InterPro"/>
</dbReference>
<sequence length="1367" mass="154807">MVEEEKEKRSLNLLSVISKTIDRQVLGLATTIAWYNHHRAIVFPKDNLFEVTVGGLHYTGDLERLEDCYNKEEKYWKKFSEKEKRFLTVENLLSLSDVPSAVKEFVEKNDTTGGGSFSENSESIGNNCLNSDKKDEDQTLNFGSIGKEDVSWGKQISGKSKGKEVSGKLDVLPVQKFSGPRIRLTARKRVPNQFEKFTFSIPAHSGSPSQEKSISNPIHASDPCGIQAQARDPIRGDSAQSIPTLGPRVTPHQAREPTRSPVRYPRLFDSIRSPTRDPGLFNTDPIRGFPQARDPVQVFCPGAFLCKSDLGHSSAVTTSTARSIILEGIQILIFVTKDHVNQLELIAKELADAGHTLSDKMQVTVVLNSLPPSWDHVVTSLTHSGKELAMTTLPVLLMLEEDRMKRRKRDNASSSLMMAQSSHANHFKPKNKFKHNRFKKQWKKKPRQEYKHRGVCYQCGEKGHYKINCPLIKKPKNKGKEIAMTITEALIIESSPTSWWVDSAATRHIARNRELFVDLKEKQLGEHRVYMGNNTYSDVLGEGRCKFSIGDSVIVLNNVLYVPSVRRNLISVPVLDEKGFEVKMKSGRVFISKGDISVSGVKVDDDYSRYGYIYLLKYKSEAVEKFKEFKLEVENQLGRSIKSLNNDRGGEYEAFDLFCKEMGIRHIYTMPYKPQQNGIAERRNRTLMDMMRSMMAYADLPIVFWGEALSTAAYILNRVKTKSKPLTPFEIWTGHQPDMTNLKVWGCKAHVLIPKPLRNKLTDKTWECKFIGYVENGSGYRFFHPDKGLIESRDAVFIEDTKLITPLEQIKKLFHAEYEESDPHVSVFSDKDLENSGRKRTSPEPAMPSIDADDSGRKRQRRPSSMLKDYYLMESKAVAIEDDPVNFAKAMESHDAEQWLKAMHEELDSISKNEVWDLTELPTGRTPVGCKWVLRKKYKADGSLDKYKARLVAKGFTQQPGVDFVDTYSPVAKFVSVRIIMVVAARLDFELHQLDVKTAFLNGDLKEEIYMDQPDGFQIKGQEGKVCRLKKSLYGLKQSSRQWYLKFHQAILDIGYEMSPLDHCVYVWKDKKKLALLSIYVDDILLASNSPDMMKETKVLPVSTPVSKGTILNKSMCPTNKTELEEMKAVPYAQAVGSLMYAMTNTRPDICYAVGLVSRYQSNPSKAHWQAVKRIFRYLQMTKNMKLYFGLDELEIKGFTDANFARDTDDRKSTSGYVFLFGGTAVSWLSKKQGCVAKYTMEAEYIACSTAVSNAVWIKRFVDSLKLDMQDRSVNVFCDNKSAISLIKSGANSSKGKHIDVNYHYIQDIVERGEIKVHFVPSADMMADPMTKGLTLNQFRVHVTGMGLRGNSVELHSSARSDGPGDA</sequence>
<dbReference type="PROSITE" id="PS50158">
    <property type="entry name" value="ZF_CCHC"/>
    <property type="match status" value="1"/>
</dbReference>
<dbReference type="InterPro" id="IPR036875">
    <property type="entry name" value="Znf_CCHC_sf"/>
</dbReference>
<dbReference type="InterPro" id="IPR036397">
    <property type="entry name" value="RNaseH_sf"/>
</dbReference>
<dbReference type="PROSITE" id="PS50994">
    <property type="entry name" value="INTEGRASE"/>
    <property type="match status" value="1"/>
</dbReference>
<dbReference type="CDD" id="cd09272">
    <property type="entry name" value="RNase_HI_RT_Ty1"/>
    <property type="match status" value="1"/>
</dbReference>
<evidence type="ECO:0008006" key="10">
    <source>
        <dbReference type="Google" id="ProtNLM"/>
    </source>
</evidence>